<gene>
    <name evidence="12" type="ORF">FWK35_00001867</name>
</gene>
<dbReference type="PANTHER" id="PTHR11511:SF4">
    <property type="entry name" value="PHENOLOXIDASE 2-RELATED"/>
    <property type="match status" value="1"/>
</dbReference>
<dbReference type="PRINTS" id="PR00187">
    <property type="entry name" value="HAEMOCYANIN"/>
</dbReference>
<dbReference type="Gene3D" id="1.20.1370.10">
    <property type="entry name" value="Hemocyanin, N-terminal domain"/>
    <property type="match status" value="1"/>
</dbReference>
<keyword evidence="9" id="KW-1015">Disulfide bond</keyword>
<evidence type="ECO:0000256" key="8">
    <source>
        <dbReference type="ARBA" id="ARBA00023033"/>
    </source>
</evidence>
<dbReference type="InterPro" id="IPR013788">
    <property type="entry name" value="Hemocyanin/hexamerin"/>
</dbReference>
<dbReference type="InterPro" id="IPR002227">
    <property type="entry name" value="Tyrosinase_Cu-bd"/>
</dbReference>
<protein>
    <submittedName>
        <fullName evidence="12">Phenoloxidase 1-like</fullName>
    </submittedName>
</protein>
<dbReference type="Pfam" id="PF03723">
    <property type="entry name" value="Hemocyanin_C"/>
    <property type="match status" value="1"/>
</dbReference>
<feature type="region of interest" description="Disordered" evidence="10">
    <location>
        <begin position="692"/>
        <end position="723"/>
    </location>
</feature>
<comment type="similarity">
    <text evidence="3">Belongs to the tyrosinase family.</text>
</comment>
<dbReference type="FunFam" id="2.60.40.1520:FF:000001">
    <property type="entry name" value="Hemocyanin subunit 2"/>
    <property type="match status" value="1"/>
</dbReference>
<comment type="caution">
    <text evidence="12">The sequence shown here is derived from an EMBL/GenBank/DDBJ whole genome shotgun (WGS) entry which is preliminary data.</text>
</comment>
<evidence type="ECO:0000256" key="10">
    <source>
        <dbReference type="SAM" id="MobiDB-lite"/>
    </source>
</evidence>
<evidence type="ECO:0000256" key="7">
    <source>
        <dbReference type="ARBA" id="ARBA00023008"/>
    </source>
</evidence>
<keyword evidence="5" id="KW-0479">Metal-binding</keyword>
<dbReference type="GO" id="GO:0004503">
    <property type="term" value="F:tyrosinase activity"/>
    <property type="evidence" value="ECO:0007669"/>
    <property type="project" value="UniProtKB-ARBA"/>
</dbReference>
<keyword evidence="8" id="KW-0503">Monooxygenase</keyword>
<name>A0A6G0ZKU5_APHCR</name>
<accession>A0A6G0ZKU5</accession>
<dbReference type="Proteomes" id="UP000478052">
    <property type="component" value="Unassembled WGS sequence"/>
</dbReference>
<evidence type="ECO:0000256" key="9">
    <source>
        <dbReference type="ARBA" id="ARBA00023157"/>
    </source>
</evidence>
<dbReference type="PROSITE" id="PS00209">
    <property type="entry name" value="HEMOCYANIN_1"/>
    <property type="match status" value="1"/>
</dbReference>
<organism evidence="12 13">
    <name type="scientific">Aphis craccivora</name>
    <name type="common">Cowpea aphid</name>
    <dbReference type="NCBI Taxonomy" id="307492"/>
    <lineage>
        <taxon>Eukaryota</taxon>
        <taxon>Metazoa</taxon>
        <taxon>Ecdysozoa</taxon>
        <taxon>Arthropoda</taxon>
        <taxon>Hexapoda</taxon>
        <taxon>Insecta</taxon>
        <taxon>Pterygota</taxon>
        <taxon>Neoptera</taxon>
        <taxon>Paraneoptera</taxon>
        <taxon>Hemiptera</taxon>
        <taxon>Sternorrhyncha</taxon>
        <taxon>Aphidomorpha</taxon>
        <taxon>Aphidoidea</taxon>
        <taxon>Aphididae</taxon>
        <taxon>Aphidini</taxon>
        <taxon>Aphis</taxon>
        <taxon>Aphis</taxon>
    </lineage>
</organism>
<evidence type="ECO:0000313" key="12">
    <source>
        <dbReference type="EMBL" id="KAF0771674.1"/>
    </source>
</evidence>
<sequence>MIHLIYVCVEKQITMTDKNNILYLFDRPTEPIFIGKGDENVSFDVPAEYLTDRYKPLASDIQNRFSGGKTISITKLDRIPDLSFPLSLPRDAAFSLFIPYHSKMASKLIEIFMDTKSFDELLSLAVYCRDRINPYMFIYALSVVVTHRPDTRNLELPSHVEMFPSLYMDATVFGRAREESTVVQTGSRTPIEIPHDYSANDLDFEHRISYFREDIGINLHHWHWHLVYPFEGPMSIVNKDRRGELFYYMHQQIIARYNMERLSNDMNRVVRLTNWRDPILEGYFPKLDNILANRVWPPRPVNARLSNINREVEQISFDIEDLERWRDRIFNAIHSGFIINTAGQQVRLTEADGINILGNLIEASVLSLNQNLYGSLHNNGHNAISFIHDPDNRFLENYGVMGDSATAMRDPIFYRWHAYIDDIFQEFKATIPSYNVQNLSFDNVRVQSVEISATGIPRNEFSTFWQQSDVDLSRGLDFLPRGSVFARFTHLQHAPFNYKITVENNGNQRVGTVRIFIAPRFDERGLPFLFREQRKLFVELDKFSVTLKRGRNDITRRSIESSVTIPHDVTYRNLDRNRPSGNSEAAAAFNFCGCGWPQNMLIPKGSSEGFQCQLFVMVSNGANDQVENAQADGQTCDNASSYCGIRNARYPDARSMGYPFDRTPRDGVVTLQQFLTPNMAVQDVRIRFSNRTVAPLQNRTGTQQIQTPKTTPAKASSGGSNWN</sequence>
<dbReference type="Pfam" id="PF00372">
    <property type="entry name" value="Hemocyanin_M"/>
    <property type="match status" value="1"/>
</dbReference>
<evidence type="ECO:0000256" key="4">
    <source>
        <dbReference type="ARBA" id="ARBA00022525"/>
    </source>
</evidence>
<dbReference type="Gene3D" id="1.10.1280.10">
    <property type="entry name" value="Di-copper center containing domain from catechol oxidase"/>
    <property type="match status" value="1"/>
</dbReference>
<dbReference type="InterPro" id="IPR037020">
    <property type="entry name" value="Hemocyanin_C_sf"/>
</dbReference>
<dbReference type="SUPFAM" id="SSF48056">
    <property type="entry name" value="Di-copper centre-containing domain"/>
    <property type="match status" value="1"/>
</dbReference>
<proteinExistence type="inferred from homology"/>
<dbReference type="InterPro" id="IPR005204">
    <property type="entry name" value="Hemocyanin_N"/>
</dbReference>
<keyword evidence="6" id="KW-0560">Oxidoreductase</keyword>
<keyword evidence="13" id="KW-1185">Reference proteome</keyword>
<reference evidence="12 13" key="1">
    <citation type="submission" date="2019-08" db="EMBL/GenBank/DDBJ databases">
        <title>Whole genome of Aphis craccivora.</title>
        <authorList>
            <person name="Voronova N.V."/>
            <person name="Shulinski R.S."/>
            <person name="Bandarenka Y.V."/>
            <person name="Zhorov D.G."/>
            <person name="Warner D."/>
        </authorList>
    </citation>
    <scope>NUCLEOTIDE SEQUENCE [LARGE SCALE GENOMIC DNA]</scope>
    <source>
        <strain evidence="12">180601</strain>
        <tissue evidence="12">Whole Body</tissue>
    </source>
</reference>
<comment type="cofactor">
    <cofactor evidence="1">
        <name>Cu(2+)</name>
        <dbReference type="ChEBI" id="CHEBI:29036"/>
    </cofactor>
</comment>
<keyword evidence="4" id="KW-0964">Secreted</keyword>
<dbReference type="Pfam" id="PF03722">
    <property type="entry name" value="Hemocyanin_N"/>
    <property type="match status" value="1"/>
</dbReference>
<evidence type="ECO:0000313" key="13">
    <source>
        <dbReference type="Proteomes" id="UP000478052"/>
    </source>
</evidence>
<dbReference type="FunFam" id="1.10.1280.10:FF:000004">
    <property type="entry name" value="Hemocyanin subunit 2"/>
    <property type="match status" value="1"/>
</dbReference>
<evidence type="ECO:0000256" key="1">
    <source>
        <dbReference type="ARBA" id="ARBA00001973"/>
    </source>
</evidence>
<dbReference type="EMBL" id="VUJU01000265">
    <property type="protein sequence ID" value="KAF0771674.1"/>
    <property type="molecule type" value="Genomic_DNA"/>
</dbReference>
<dbReference type="GO" id="GO:0046872">
    <property type="term" value="F:metal ion binding"/>
    <property type="evidence" value="ECO:0007669"/>
    <property type="project" value="UniProtKB-KW"/>
</dbReference>
<feature type="domain" description="Tyrosinase copper-binding" evidence="11">
    <location>
        <begin position="410"/>
        <end position="421"/>
    </location>
</feature>
<evidence type="ECO:0000259" key="11">
    <source>
        <dbReference type="PROSITE" id="PS00498"/>
    </source>
</evidence>
<dbReference type="OrthoDB" id="8119704at2759"/>
<dbReference type="InterPro" id="IPR008922">
    <property type="entry name" value="Di-copper_centre_dom_sf"/>
</dbReference>
<keyword evidence="7" id="KW-0186">Copper</keyword>
<dbReference type="SUPFAM" id="SSF48050">
    <property type="entry name" value="Hemocyanin, N-terminal domain"/>
    <property type="match status" value="1"/>
</dbReference>
<dbReference type="GO" id="GO:0005576">
    <property type="term" value="C:extracellular region"/>
    <property type="evidence" value="ECO:0007669"/>
    <property type="project" value="UniProtKB-SubCell"/>
</dbReference>
<comment type="subcellular location">
    <subcellularLocation>
        <location evidence="2">Secreted</location>
    </subcellularLocation>
</comment>
<evidence type="ECO:0000256" key="3">
    <source>
        <dbReference type="ARBA" id="ARBA00009928"/>
    </source>
</evidence>
<dbReference type="Gene3D" id="2.60.40.1520">
    <property type="entry name" value="Hemocyanin, C-terminal domain"/>
    <property type="match status" value="1"/>
</dbReference>
<dbReference type="InterPro" id="IPR005203">
    <property type="entry name" value="Hemocyanin_C"/>
</dbReference>
<evidence type="ECO:0000256" key="2">
    <source>
        <dbReference type="ARBA" id="ARBA00004613"/>
    </source>
</evidence>
<dbReference type="GO" id="GO:0006582">
    <property type="term" value="P:melanin metabolic process"/>
    <property type="evidence" value="ECO:0007669"/>
    <property type="project" value="UniProtKB-ARBA"/>
</dbReference>
<evidence type="ECO:0000256" key="5">
    <source>
        <dbReference type="ARBA" id="ARBA00022723"/>
    </source>
</evidence>
<dbReference type="InterPro" id="IPR014756">
    <property type="entry name" value="Ig_E-set"/>
</dbReference>
<dbReference type="InterPro" id="IPR000896">
    <property type="entry name" value="Hemocyanin/hexamerin_mid_dom"/>
</dbReference>
<dbReference type="AlphaFoldDB" id="A0A6G0ZKU5"/>
<dbReference type="PROSITE" id="PS00210">
    <property type="entry name" value="HEMOCYANIN_2"/>
    <property type="match status" value="1"/>
</dbReference>
<dbReference type="InterPro" id="IPR036697">
    <property type="entry name" value="Hemocyanin_N_sf"/>
</dbReference>
<dbReference type="PROSITE" id="PS00498">
    <property type="entry name" value="TYROSINASE_2"/>
    <property type="match status" value="1"/>
</dbReference>
<dbReference type="PANTHER" id="PTHR11511">
    <property type="entry name" value="LARVAL STORAGE PROTEIN/PHENOLOXIDASE"/>
    <property type="match status" value="1"/>
</dbReference>
<dbReference type="SUPFAM" id="SSF81296">
    <property type="entry name" value="E set domains"/>
    <property type="match status" value="1"/>
</dbReference>
<evidence type="ECO:0000256" key="6">
    <source>
        <dbReference type="ARBA" id="ARBA00023002"/>
    </source>
</evidence>